<comment type="caution">
    <text evidence="1">The sequence shown here is derived from an EMBL/GenBank/DDBJ whole genome shotgun (WGS) entry which is preliminary data.</text>
</comment>
<dbReference type="InterPro" id="IPR016905">
    <property type="entry name" value="Glycyl_radical_YjjI-like"/>
</dbReference>
<dbReference type="PIRSF" id="PIRSF028991">
    <property type="entry name" value="Glycl_rad_HI0521_prd"/>
    <property type="match status" value="1"/>
</dbReference>
<evidence type="ECO:0000313" key="1">
    <source>
        <dbReference type="EMBL" id="MTL94495.1"/>
    </source>
</evidence>
<accession>A0A6G2CP81</accession>
<dbReference type="Pfam" id="PF11230">
    <property type="entry name" value="YjjI-like"/>
    <property type="match status" value="1"/>
</dbReference>
<dbReference type="AlphaFoldDB" id="A0A6G2CP81"/>
<reference evidence="1" key="1">
    <citation type="journal article" date="2019" name="Nat. Med.">
        <title>A library of human gut bacterial isolates paired with longitudinal multiomics data enables mechanistic microbiome research.</title>
        <authorList>
            <person name="Poyet M."/>
            <person name="Groussin M."/>
            <person name="Gibbons S.M."/>
            <person name="Avila-Pacheco J."/>
            <person name="Jiang X."/>
            <person name="Kearney S.M."/>
            <person name="Perrotta A.R."/>
            <person name="Berdy B."/>
            <person name="Zhao S."/>
            <person name="Lieberman T.D."/>
            <person name="Swanson P.K."/>
            <person name="Smith M."/>
            <person name="Roesemann S."/>
            <person name="Alexander J.E."/>
            <person name="Rich S.A."/>
            <person name="Livny J."/>
            <person name="Vlamakis H."/>
            <person name="Clish C."/>
            <person name="Bullock K."/>
            <person name="Deik A."/>
            <person name="Scott J."/>
            <person name="Pierce K.A."/>
            <person name="Xavier R.J."/>
            <person name="Alm E.J."/>
        </authorList>
    </citation>
    <scope>NUCLEOTIDE SEQUENCE</scope>
    <source>
        <strain evidence="1">BIOML-A179</strain>
    </source>
</reference>
<dbReference type="Gene3D" id="3.20.70.20">
    <property type="match status" value="1"/>
</dbReference>
<dbReference type="EMBL" id="WMQV01000016">
    <property type="protein sequence ID" value="MTL94495.1"/>
    <property type="molecule type" value="Genomic_DNA"/>
</dbReference>
<dbReference type="NCBIfam" id="TIGR04040">
    <property type="entry name" value="glycyl_YjjI"/>
    <property type="match status" value="1"/>
</dbReference>
<name>A0A6G2CP81_9FIRM</name>
<protein>
    <submittedName>
        <fullName evidence="1">YjjI family glycine radical enzyme</fullName>
    </submittedName>
</protein>
<dbReference type="RefSeq" id="WP_129821253.1">
    <property type="nucleotide sequence ID" value="NZ_RCYV01000002.1"/>
</dbReference>
<organism evidence="1">
    <name type="scientific">Turicibacter sanguinis</name>
    <dbReference type="NCBI Taxonomy" id="154288"/>
    <lineage>
        <taxon>Bacteria</taxon>
        <taxon>Bacillati</taxon>
        <taxon>Bacillota</taxon>
        <taxon>Erysipelotrichia</taxon>
        <taxon>Erysipelotrichales</taxon>
        <taxon>Turicibacteraceae</taxon>
        <taxon>Turicibacter</taxon>
    </lineage>
</organism>
<dbReference type="SUPFAM" id="SSF51998">
    <property type="entry name" value="PFL-like glycyl radical enzymes"/>
    <property type="match status" value="1"/>
</dbReference>
<proteinExistence type="predicted"/>
<sequence>MNGVEQIVKDKTLTFEQKVVSLARFAENSVEVLNISEETQKLRDAGIICDLFEGNVPYRPRYILPNYEKFMKEGSKFLQLEPPTNIWEATNYLLIFYKHVPSITTMPVYIGNIDYLLEPFIVDEEEAKLAIRLFLTQLDRTITDSFCHANLGPKPTRAAKIILEVERELENAIPNLTLKYSEETPDDLAIEAIKTALKTAKPSFANHAMFTEDLDDYGIASCYNGLHVGGGAHTLVRMRLSKLAETASDIEDFMNNKLPHAMTCMANYINERIRYIVEESTFFETNFLVTEGFISKDRFTSMFGLVGLAECVNILLKAEKLEDKFGHSKVADDLGVRIMDTMEDFIKNFESKHCTVTNERLLLHAQVGIGDDINTSPGARIPIGEEPELWKHLKQTARFHKYFPSGTGDIFPFELNAANNPEFILNIIQGAFKEGMRYFSLYSSDADVIRITGYLVKRSEIAKLDQGIATLQDTVVLGQGQVRNGKVYDRKVR</sequence>
<gene>
    <name evidence="1" type="primary">yjjI</name>
    <name evidence="1" type="ORF">GMA64_08165</name>
</gene>